<dbReference type="RefSeq" id="WP_087620232.1">
    <property type="nucleotide sequence ID" value="NZ_NEXX01000002.1"/>
</dbReference>
<evidence type="ECO:0000313" key="1">
    <source>
        <dbReference type="EMBL" id="OUY07685.1"/>
    </source>
</evidence>
<accession>A0A1Z9YZP4</accession>
<gene>
    <name evidence="1" type="ORF">CAP51_08065</name>
</gene>
<sequence length="67" mass="8141">MSSENQLNVEQQKEYAMYPVQEIQRLYMLHQHYQMLLIQIEQLKVENYSLRQKILELSKNTANNKID</sequence>
<keyword evidence="2" id="KW-1185">Reference proteome</keyword>
<organism evidence="1 2">
    <name type="scientific">Acinetobacter populi</name>
    <dbReference type="NCBI Taxonomy" id="1582270"/>
    <lineage>
        <taxon>Bacteria</taxon>
        <taxon>Pseudomonadati</taxon>
        <taxon>Pseudomonadota</taxon>
        <taxon>Gammaproteobacteria</taxon>
        <taxon>Moraxellales</taxon>
        <taxon>Moraxellaceae</taxon>
        <taxon>Acinetobacter</taxon>
    </lineage>
</organism>
<dbReference type="AlphaFoldDB" id="A0A1Z9YZP4"/>
<dbReference type="EMBL" id="NEXX01000002">
    <property type="protein sequence ID" value="OUY07685.1"/>
    <property type="molecule type" value="Genomic_DNA"/>
</dbReference>
<dbReference type="Proteomes" id="UP000196536">
    <property type="component" value="Unassembled WGS sequence"/>
</dbReference>
<name>A0A1Z9YZP4_9GAMM</name>
<reference evidence="1 2" key="1">
    <citation type="submission" date="2017-05" db="EMBL/GenBank/DDBJ databases">
        <title>Acinetobacter populi ANC 5415 (= PBJ7), whole genome shotgun sequencing project.</title>
        <authorList>
            <person name="Nemec A."/>
            <person name="Radolfova-Krizova L."/>
        </authorList>
    </citation>
    <scope>NUCLEOTIDE SEQUENCE [LARGE SCALE GENOMIC DNA]</scope>
    <source>
        <strain evidence="1 2">PBJ7</strain>
    </source>
</reference>
<dbReference type="OrthoDB" id="9886629at2"/>
<comment type="caution">
    <text evidence="1">The sequence shown here is derived from an EMBL/GenBank/DDBJ whole genome shotgun (WGS) entry which is preliminary data.</text>
</comment>
<evidence type="ECO:0000313" key="2">
    <source>
        <dbReference type="Proteomes" id="UP000196536"/>
    </source>
</evidence>
<protein>
    <submittedName>
        <fullName evidence="1">Uncharacterized protein</fullName>
    </submittedName>
</protein>
<proteinExistence type="predicted"/>